<proteinExistence type="predicted"/>
<name>A0A8T8S9J3_9BASI</name>
<evidence type="ECO:0000313" key="1">
    <source>
        <dbReference type="EMBL" id="KAE8235463.1"/>
    </source>
</evidence>
<dbReference type="AlphaFoldDB" id="A0A8T8S9J3"/>
<protein>
    <submittedName>
        <fullName evidence="1">Uncharacterized protein</fullName>
    </submittedName>
</protein>
<organism evidence="1 2">
    <name type="scientific">Tilletia indica</name>
    <dbReference type="NCBI Taxonomy" id="43049"/>
    <lineage>
        <taxon>Eukaryota</taxon>
        <taxon>Fungi</taxon>
        <taxon>Dikarya</taxon>
        <taxon>Basidiomycota</taxon>
        <taxon>Ustilaginomycotina</taxon>
        <taxon>Exobasidiomycetes</taxon>
        <taxon>Tilletiales</taxon>
        <taxon>Tilletiaceae</taxon>
        <taxon>Tilletia</taxon>
    </lineage>
</organism>
<keyword evidence="2" id="KW-1185">Reference proteome</keyword>
<accession>A0A8T8S9J3</accession>
<evidence type="ECO:0000313" key="2">
    <source>
        <dbReference type="Proteomes" id="UP000077521"/>
    </source>
</evidence>
<gene>
    <name evidence="1" type="ORF">A4X13_0g9485</name>
</gene>
<reference evidence="1" key="2">
    <citation type="journal article" date="2019" name="IMA Fungus">
        <title>Genome sequencing and comparison of five Tilletia species to identify candidate genes for the detection of regulated species infecting wheat.</title>
        <authorList>
            <person name="Nguyen H.D.T."/>
            <person name="Sultana T."/>
            <person name="Kesanakurti P."/>
            <person name="Hambleton S."/>
        </authorList>
    </citation>
    <scope>NUCLEOTIDE SEQUENCE</scope>
    <source>
        <strain evidence="1">DAOMC 236416</strain>
    </source>
</reference>
<sequence length="104" mass="11753">MNTRDNSSGHNLIITYSHQQLKTAVRSLTWSSPKVQSEQHFCAADLRISSNALTGGTRFEITIAQRRMFELNEEPAADLKDLDGSGFVSLQKLKKRVLNRRSSF</sequence>
<reference evidence="1" key="1">
    <citation type="submission" date="2016-04" db="EMBL/GenBank/DDBJ databases">
        <authorList>
            <person name="Nguyen H.D."/>
            <person name="Samba Siva P."/>
            <person name="Cullis J."/>
            <person name="Levesque C.A."/>
            <person name="Hambleton S."/>
        </authorList>
    </citation>
    <scope>NUCLEOTIDE SEQUENCE</scope>
    <source>
        <strain evidence="1">DAOMC 236416</strain>
    </source>
</reference>
<comment type="caution">
    <text evidence="1">The sequence shown here is derived from an EMBL/GenBank/DDBJ whole genome shotgun (WGS) entry which is preliminary data.</text>
</comment>
<dbReference type="Proteomes" id="UP000077521">
    <property type="component" value="Unassembled WGS sequence"/>
</dbReference>
<dbReference type="EMBL" id="LWDF02002751">
    <property type="protein sequence ID" value="KAE8235463.1"/>
    <property type="molecule type" value="Genomic_DNA"/>
</dbReference>